<keyword evidence="3" id="KW-1185">Reference proteome</keyword>
<feature type="signal peptide" evidence="1">
    <location>
        <begin position="1"/>
        <end position="21"/>
    </location>
</feature>
<dbReference type="Proteomes" id="UP001345013">
    <property type="component" value="Unassembled WGS sequence"/>
</dbReference>
<feature type="chain" id="PRO_5045121714" evidence="1">
    <location>
        <begin position="22"/>
        <end position="149"/>
    </location>
</feature>
<reference evidence="2 3" key="1">
    <citation type="submission" date="2023-08" db="EMBL/GenBank/DDBJ databases">
        <title>Black Yeasts Isolated from many extreme environments.</title>
        <authorList>
            <person name="Coleine C."/>
            <person name="Stajich J.E."/>
            <person name="Selbmann L."/>
        </authorList>
    </citation>
    <scope>NUCLEOTIDE SEQUENCE [LARGE SCALE GENOMIC DNA]</scope>
    <source>
        <strain evidence="2 3">CCFEE 5885</strain>
    </source>
</reference>
<comment type="caution">
    <text evidence="2">The sequence shown here is derived from an EMBL/GenBank/DDBJ whole genome shotgun (WGS) entry which is preliminary data.</text>
</comment>
<evidence type="ECO:0000256" key="1">
    <source>
        <dbReference type="SAM" id="SignalP"/>
    </source>
</evidence>
<accession>A0ABR0JVN0</accession>
<dbReference type="SUPFAM" id="SSF48619">
    <property type="entry name" value="Phospholipase A2, PLA2"/>
    <property type="match status" value="1"/>
</dbReference>
<organism evidence="2 3">
    <name type="scientific">Lithohypha guttulata</name>
    <dbReference type="NCBI Taxonomy" id="1690604"/>
    <lineage>
        <taxon>Eukaryota</taxon>
        <taxon>Fungi</taxon>
        <taxon>Dikarya</taxon>
        <taxon>Ascomycota</taxon>
        <taxon>Pezizomycotina</taxon>
        <taxon>Eurotiomycetes</taxon>
        <taxon>Chaetothyriomycetidae</taxon>
        <taxon>Chaetothyriales</taxon>
        <taxon>Trichomeriaceae</taxon>
        <taxon>Lithohypha</taxon>
    </lineage>
</organism>
<evidence type="ECO:0000313" key="2">
    <source>
        <dbReference type="EMBL" id="KAK5075770.1"/>
    </source>
</evidence>
<dbReference type="InterPro" id="IPR015141">
    <property type="entry name" value="PLipase_A2_prok/fun"/>
</dbReference>
<proteinExistence type="predicted"/>
<evidence type="ECO:0000313" key="3">
    <source>
        <dbReference type="Proteomes" id="UP001345013"/>
    </source>
</evidence>
<gene>
    <name evidence="2" type="ORF">LTR24_009887</name>
</gene>
<name>A0ABR0JVN0_9EURO</name>
<dbReference type="Pfam" id="PF09056">
    <property type="entry name" value="Phospholip_A2_3"/>
    <property type="match status" value="1"/>
</dbReference>
<dbReference type="EMBL" id="JAVRRG010000247">
    <property type="protein sequence ID" value="KAK5075770.1"/>
    <property type="molecule type" value="Genomic_DNA"/>
</dbReference>
<dbReference type="InterPro" id="IPR036444">
    <property type="entry name" value="PLipase_A2_dom_sf"/>
</dbReference>
<dbReference type="Gene3D" id="1.20.90.10">
    <property type="entry name" value="Phospholipase A2 domain"/>
    <property type="match status" value="1"/>
</dbReference>
<protein>
    <submittedName>
        <fullName evidence="2">Uncharacterized protein</fullName>
    </submittedName>
</protein>
<keyword evidence="1" id="KW-0732">Signal</keyword>
<sequence>MQTMRYVAALCFALLITCNTSYPLHTSVTSRQDDLKDLTDELLYDASMMDFQARRWAKLPPELNWESNGCTDSPDELLEWDFLMSCERHDFGYRNYKEQGRFTDENRKRVDDNFLEDLYSECSVYGTVSELLCKGVADVYYHSVRAFGD</sequence>